<evidence type="ECO:0000313" key="7">
    <source>
        <dbReference type="EMBL" id="WPL16718.1"/>
    </source>
</evidence>
<comment type="similarity">
    <text evidence="2 6">Belongs to the universal ribosomal protein uL10 family.</text>
</comment>
<sequence>MPRSIIGGNEVALTFAQKETVVAEVAEVAKTAYSAIGAEYRGLTVEEMTALRVEARKAGVYVRVVKNTLAKRALADTEFACMSDALRGPLLLAFGREDPGSVARIAESFAKEHDKFQVKLIAISGKLLEPAQLSTLAKMPTYDEAISLLMAVMKAPVQKLAATINEVPGKLVRTLAAVRDAKEAA</sequence>
<dbReference type="Gene3D" id="6.10.250.2350">
    <property type="match status" value="1"/>
</dbReference>
<dbReference type="PROSITE" id="PS01109">
    <property type="entry name" value="RIBOSOMAL_L10"/>
    <property type="match status" value="1"/>
</dbReference>
<evidence type="ECO:0000256" key="1">
    <source>
        <dbReference type="ARBA" id="ARBA00002633"/>
    </source>
</evidence>
<dbReference type="HAMAP" id="MF_00362">
    <property type="entry name" value="Ribosomal_uL10"/>
    <property type="match status" value="1"/>
</dbReference>
<name>A0ABZ0S6W1_9GAMM</name>
<reference evidence="7 8" key="1">
    <citation type="journal article" date="2023" name="Microorganisms">
        <title>Thiorhodovibrio frisius and Trv. litoralis spp. nov., Two Novel Members from a Clade of Fastidious Purple Sulfur Bacteria That Exhibit Unique Red-Shifted Light-Harvesting Capabilities.</title>
        <authorList>
            <person name="Methner A."/>
            <person name="Kuzyk S.B."/>
            <person name="Petersen J."/>
            <person name="Bauer S."/>
            <person name="Brinkmann H."/>
            <person name="Sichau K."/>
            <person name="Wanner G."/>
            <person name="Wolf J."/>
            <person name="Neumann-Schaal M."/>
            <person name="Henke P."/>
            <person name="Tank M."/>
            <person name="Sproer C."/>
            <person name="Bunk B."/>
            <person name="Overmann J."/>
        </authorList>
    </citation>
    <scope>NUCLEOTIDE SEQUENCE [LARGE SCALE GENOMIC DNA]</scope>
    <source>
        <strain evidence="7 8">DSM 6702</strain>
    </source>
</reference>
<accession>A0ABZ0S6W1</accession>
<dbReference type="NCBIfam" id="NF000955">
    <property type="entry name" value="PRK00099.1-1"/>
    <property type="match status" value="1"/>
</dbReference>
<dbReference type="Pfam" id="PF00466">
    <property type="entry name" value="Ribosomal_L10"/>
    <property type="match status" value="1"/>
</dbReference>
<dbReference type="Gene3D" id="3.30.70.1730">
    <property type="match status" value="1"/>
</dbReference>
<comment type="function">
    <text evidence="1 6">Forms part of the ribosomal stalk, playing a central role in the interaction of the ribosome with GTP-bound translation factors.</text>
</comment>
<dbReference type="InterPro" id="IPR047865">
    <property type="entry name" value="Ribosomal_uL10_bac_type"/>
</dbReference>
<protein>
    <recommendedName>
        <fullName evidence="5 6">Large ribosomal subunit protein uL10</fullName>
    </recommendedName>
</protein>
<comment type="subunit">
    <text evidence="6">Part of the ribosomal stalk of the 50S ribosomal subunit. The N-terminus interacts with L11 and the large rRNA to form the base of the stalk. The C-terminus forms an elongated spine to which L12 dimers bind in a sequential fashion forming a multimeric L10(L12)X complex.</text>
</comment>
<proteinExistence type="inferred from homology"/>
<keyword evidence="3 6" id="KW-0689">Ribosomal protein</keyword>
<organism evidence="7 8">
    <name type="scientific">Thiorhodovibrio winogradskyi</name>
    <dbReference type="NCBI Taxonomy" id="77007"/>
    <lineage>
        <taxon>Bacteria</taxon>
        <taxon>Pseudomonadati</taxon>
        <taxon>Pseudomonadota</taxon>
        <taxon>Gammaproteobacteria</taxon>
        <taxon>Chromatiales</taxon>
        <taxon>Chromatiaceae</taxon>
        <taxon>Thiorhodovibrio</taxon>
    </lineage>
</organism>
<dbReference type="PANTHER" id="PTHR11560">
    <property type="entry name" value="39S RIBOSOMAL PROTEIN L10, MITOCHONDRIAL"/>
    <property type="match status" value="1"/>
</dbReference>
<dbReference type="SUPFAM" id="SSF160369">
    <property type="entry name" value="Ribosomal protein L10-like"/>
    <property type="match status" value="1"/>
</dbReference>
<dbReference type="GO" id="GO:0005840">
    <property type="term" value="C:ribosome"/>
    <property type="evidence" value="ECO:0007669"/>
    <property type="project" value="UniProtKB-KW"/>
</dbReference>
<evidence type="ECO:0000313" key="8">
    <source>
        <dbReference type="Proteomes" id="UP001432180"/>
    </source>
</evidence>
<evidence type="ECO:0000256" key="6">
    <source>
        <dbReference type="HAMAP-Rule" id="MF_00362"/>
    </source>
</evidence>
<dbReference type="InterPro" id="IPR001790">
    <property type="entry name" value="Ribosomal_uL10"/>
</dbReference>
<dbReference type="Proteomes" id="UP001432180">
    <property type="component" value="Chromosome"/>
</dbReference>
<dbReference type="InterPro" id="IPR022973">
    <property type="entry name" value="Ribosomal_uL10_bac"/>
</dbReference>
<keyword evidence="8" id="KW-1185">Reference proteome</keyword>
<dbReference type="CDD" id="cd05797">
    <property type="entry name" value="Ribosomal_L10"/>
    <property type="match status" value="1"/>
</dbReference>
<evidence type="ECO:0000256" key="2">
    <source>
        <dbReference type="ARBA" id="ARBA00008889"/>
    </source>
</evidence>
<gene>
    <name evidence="6 7" type="primary">rplJ</name>
    <name evidence="7" type="ORF">Thiowin_01692</name>
</gene>
<evidence type="ECO:0000256" key="5">
    <source>
        <dbReference type="ARBA" id="ARBA00035202"/>
    </source>
</evidence>
<evidence type="ECO:0000256" key="4">
    <source>
        <dbReference type="ARBA" id="ARBA00023274"/>
    </source>
</evidence>
<evidence type="ECO:0000256" key="3">
    <source>
        <dbReference type="ARBA" id="ARBA00022980"/>
    </source>
</evidence>
<dbReference type="InterPro" id="IPR002363">
    <property type="entry name" value="Ribosomal_uL10_CS_bac"/>
</dbReference>
<dbReference type="EMBL" id="CP121472">
    <property type="protein sequence ID" value="WPL16718.1"/>
    <property type="molecule type" value="Genomic_DNA"/>
</dbReference>
<dbReference type="InterPro" id="IPR043141">
    <property type="entry name" value="Ribosomal_uL10-like_sf"/>
</dbReference>
<keyword evidence="4 6" id="KW-0687">Ribonucleoprotein</keyword>
<keyword evidence="6" id="KW-0694">RNA-binding</keyword>
<keyword evidence="6" id="KW-0699">rRNA-binding</keyword>